<proteinExistence type="predicted"/>
<gene>
    <name evidence="2" type="ORF">GA0070558_117113</name>
</gene>
<evidence type="ECO:0000313" key="2">
    <source>
        <dbReference type="EMBL" id="SCE98726.1"/>
    </source>
</evidence>
<dbReference type="AlphaFoldDB" id="A0A1C4WR12"/>
<evidence type="ECO:0000313" key="3">
    <source>
        <dbReference type="Proteomes" id="UP000199375"/>
    </source>
</evidence>
<accession>A0A1C4WR12</accession>
<feature type="compositionally biased region" description="Low complexity" evidence="1">
    <location>
        <begin position="120"/>
        <end position="131"/>
    </location>
</feature>
<sequence length="131" mass="13987">MPIVIDEPYINQIIAKLNSLRDAVDTATSGQGQYVSQTLRDLTVSAGTNNFEPGKTIRDQVNKTGDTLLTRMTGYRTTMNSLAVGLTELLANSDYVESLNSITAERFLEFLPSTGGTGTGTPNTGTPNPTA</sequence>
<feature type="region of interest" description="Disordered" evidence="1">
    <location>
        <begin position="112"/>
        <end position="131"/>
    </location>
</feature>
<reference evidence="2 3" key="1">
    <citation type="submission" date="2016-06" db="EMBL/GenBank/DDBJ databases">
        <authorList>
            <person name="Kjaerup R.B."/>
            <person name="Dalgaard T.S."/>
            <person name="Juul-Madsen H.R."/>
        </authorList>
    </citation>
    <scope>NUCLEOTIDE SEQUENCE [LARGE SCALE GENOMIC DNA]</scope>
    <source>
        <strain evidence="2 3">DSM 45626</strain>
    </source>
</reference>
<name>A0A1C4WR12_9ACTN</name>
<dbReference type="Proteomes" id="UP000199375">
    <property type="component" value="Unassembled WGS sequence"/>
</dbReference>
<dbReference type="EMBL" id="FMCW01000017">
    <property type="protein sequence ID" value="SCE98726.1"/>
    <property type="molecule type" value="Genomic_DNA"/>
</dbReference>
<protein>
    <submittedName>
        <fullName evidence="2">Uncharacterized protein</fullName>
    </submittedName>
</protein>
<evidence type="ECO:0000256" key="1">
    <source>
        <dbReference type="SAM" id="MobiDB-lite"/>
    </source>
</evidence>
<organism evidence="2 3">
    <name type="scientific">Micromonospora haikouensis</name>
    <dbReference type="NCBI Taxonomy" id="686309"/>
    <lineage>
        <taxon>Bacteria</taxon>
        <taxon>Bacillati</taxon>
        <taxon>Actinomycetota</taxon>
        <taxon>Actinomycetes</taxon>
        <taxon>Micromonosporales</taxon>
        <taxon>Micromonosporaceae</taxon>
        <taxon>Micromonospora</taxon>
    </lineage>
</organism>
<dbReference type="RefSeq" id="WP_077937311.1">
    <property type="nucleotide sequence ID" value="NZ_FMCW01000017.1"/>
</dbReference>